<evidence type="ECO:0000313" key="2">
    <source>
        <dbReference type="EMBL" id="MFB9071731.1"/>
    </source>
</evidence>
<keyword evidence="3" id="KW-1185">Reference proteome</keyword>
<name>A0ABV5FYH4_9MICC</name>
<organism evidence="2 3">
    <name type="scientific">Citricoccus parietis</name>
    <dbReference type="NCBI Taxonomy" id="592307"/>
    <lineage>
        <taxon>Bacteria</taxon>
        <taxon>Bacillati</taxon>
        <taxon>Actinomycetota</taxon>
        <taxon>Actinomycetes</taxon>
        <taxon>Micrococcales</taxon>
        <taxon>Micrococcaceae</taxon>
        <taxon>Citricoccus</taxon>
    </lineage>
</organism>
<reference evidence="2 3" key="1">
    <citation type="submission" date="2024-09" db="EMBL/GenBank/DDBJ databases">
        <authorList>
            <person name="Sun Q."/>
            <person name="Mori K."/>
        </authorList>
    </citation>
    <scope>NUCLEOTIDE SEQUENCE [LARGE SCALE GENOMIC DNA]</scope>
    <source>
        <strain evidence="2 3">CCM 7609</strain>
    </source>
</reference>
<dbReference type="Proteomes" id="UP001589575">
    <property type="component" value="Unassembled WGS sequence"/>
</dbReference>
<evidence type="ECO:0000256" key="1">
    <source>
        <dbReference type="SAM" id="MobiDB-lite"/>
    </source>
</evidence>
<feature type="region of interest" description="Disordered" evidence="1">
    <location>
        <begin position="1"/>
        <end position="25"/>
    </location>
</feature>
<dbReference type="EMBL" id="JBHMFI010000001">
    <property type="protein sequence ID" value="MFB9071731.1"/>
    <property type="molecule type" value="Genomic_DNA"/>
</dbReference>
<comment type="caution">
    <text evidence="2">The sequence shown here is derived from an EMBL/GenBank/DDBJ whole genome shotgun (WGS) entry which is preliminary data.</text>
</comment>
<evidence type="ECO:0000313" key="3">
    <source>
        <dbReference type="Proteomes" id="UP001589575"/>
    </source>
</evidence>
<sequence>MRRRRIWRSGGSRSAAAEMAKSTRAMGLVRNPVQPSPIRVRRRLDSARGPRIRPRTAGPAGKPKRSMNNPIRPMISMTKTSKTELLME</sequence>
<accession>A0ABV5FYH4</accession>
<protein>
    <submittedName>
        <fullName evidence="2">Uncharacterized protein</fullName>
    </submittedName>
</protein>
<feature type="region of interest" description="Disordered" evidence="1">
    <location>
        <begin position="39"/>
        <end position="88"/>
    </location>
</feature>
<proteinExistence type="predicted"/>
<feature type="compositionally biased region" description="Low complexity" evidence="1">
    <location>
        <begin position="8"/>
        <end position="17"/>
    </location>
</feature>
<gene>
    <name evidence="2" type="ORF">ACFFX0_11155</name>
</gene>